<evidence type="ECO:0008006" key="4">
    <source>
        <dbReference type="Google" id="ProtNLM"/>
    </source>
</evidence>
<evidence type="ECO:0000313" key="2">
    <source>
        <dbReference type="EMBL" id="REF96548.1"/>
    </source>
</evidence>
<dbReference type="Proteomes" id="UP000256913">
    <property type="component" value="Unassembled WGS sequence"/>
</dbReference>
<protein>
    <recommendedName>
        <fullName evidence="4">Lipoprotein</fullName>
    </recommendedName>
</protein>
<keyword evidence="3" id="KW-1185">Reference proteome</keyword>
<proteinExistence type="predicted"/>
<dbReference type="AlphaFoldDB" id="A0A3D9ZGL6"/>
<dbReference type="OrthoDB" id="5184325at2"/>
<name>A0A3D9ZGL6_9ACTN</name>
<evidence type="ECO:0000256" key="1">
    <source>
        <dbReference type="SAM" id="MobiDB-lite"/>
    </source>
</evidence>
<feature type="region of interest" description="Disordered" evidence="1">
    <location>
        <begin position="28"/>
        <end position="48"/>
    </location>
</feature>
<evidence type="ECO:0000313" key="3">
    <source>
        <dbReference type="Proteomes" id="UP000256913"/>
    </source>
</evidence>
<dbReference type="EMBL" id="QUMQ01000001">
    <property type="protein sequence ID" value="REF96548.1"/>
    <property type="molecule type" value="Genomic_DNA"/>
</dbReference>
<sequence>MNPVWGYGVRPRRWFAGALTGVLLLTGCGGDPAPESDEPTPTGPPPTAEAAARDQLAALAAAAQDRTLTAIYTYRADNRERSVSVTIAKDGSWRVDVPDLALGGTVDISIVHNEIGLFQCALPSADEAITPRCVQIGDSDADVPDAIDPQVQRPLVTVRHVLTDQGAPLAVSTAARVPGAGGSCFAVETTTASVTAALDVGIYCYDADGTLTAARLDYGDLVLAGPPGPAPATVAMPGPVTDGKPLGMAAPPTPTPSVTGSTRPAT</sequence>
<feature type="region of interest" description="Disordered" evidence="1">
    <location>
        <begin position="236"/>
        <end position="266"/>
    </location>
</feature>
<gene>
    <name evidence="2" type="ORF">DFJ67_2533</name>
</gene>
<organism evidence="2 3">
    <name type="scientific">Asanoa ferruginea</name>
    <dbReference type="NCBI Taxonomy" id="53367"/>
    <lineage>
        <taxon>Bacteria</taxon>
        <taxon>Bacillati</taxon>
        <taxon>Actinomycetota</taxon>
        <taxon>Actinomycetes</taxon>
        <taxon>Micromonosporales</taxon>
        <taxon>Micromonosporaceae</taxon>
        <taxon>Asanoa</taxon>
    </lineage>
</organism>
<reference evidence="2 3" key="1">
    <citation type="submission" date="2018-08" db="EMBL/GenBank/DDBJ databases">
        <title>Sequencing the genomes of 1000 actinobacteria strains.</title>
        <authorList>
            <person name="Klenk H.-P."/>
        </authorList>
    </citation>
    <scope>NUCLEOTIDE SEQUENCE [LARGE SCALE GENOMIC DNA]</scope>
    <source>
        <strain evidence="2 3">DSM 44099</strain>
    </source>
</reference>
<accession>A0A3D9ZGL6</accession>
<feature type="compositionally biased region" description="Low complexity" evidence="1">
    <location>
        <begin position="256"/>
        <end position="266"/>
    </location>
</feature>
<comment type="caution">
    <text evidence="2">The sequence shown here is derived from an EMBL/GenBank/DDBJ whole genome shotgun (WGS) entry which is preliminary data.</text>
</comment>